<organism evidence="1">
    <name type="scientific">Siphoviridae sp. ctwNf2</name>
    <dbReference type="NCBI Taxonomy" id="2827597"/>
    <lineage>
        <taxon>Viruses</taxon>
        <taxon>Duplodnaviria</taxon>
        <taxon>Heunggongvirae</taxon>
        <taxon>Uroviricota</taxon>
        <taxon>Caudoviricetes</taxon>
    </lineage>
</organism>
<evidence type="ECO:0000313" key="1">
    <source>
        <dbReference type="EMBL" id="DAE91917.1"/>
    </source>
</evidence>
<sequence length="42" mass="5034">MTKGLHSSLFFYAYKKTLKISPQRRLLYLFNINTHEIMKTSI</sequence>
<accession>A0A8S5RRN8</accession>
<name>A0A8S5RRN8_9CAUD</name>
<proteinExistence type="predicted"/>
<dbReference type="EMBL" id="BK057791">
    <property type="protein sequence ID" value="DAE91917.1"/>
    <property type="molecule type" value="Genomic_DNA"/>
</dbReference>
<protein>
    <submittedName>
        <fullName evidence="1">Uncharacterized protein</fullName>
    </submittedName>
</protein>
<reference evidence="1" key="1">
    <citation type="journal article" date="2021" name="Proc. Natl. Acad. Sci. U.S.A.">
        <title>A Catalog of Tens of Thousands of Viruses from Human Metagenomes Reveals Hidden Associations with Chronic Diseases.</title>
        <authorList>
            <person name="Tisza M.J."/>
            <person name="Buck C.B."/>
        </authorList>
    </citation>
    <scope>NUCLEOTIDE SEQUENCE</scope>
    <source>
        <strain evidence="1">CtwNf2</strain>
    </source>
</reference>